<evidence type="ECO:0000259" key="12">
    <source>
        <dbReference type="PROSITE" id="PS50929"/>
    </source>
</evidence>
<feature type="transmembrane region" description="Helical" evidence="10">
    <location>
        <begin position="279"/>
        <end position="297"/>
    </location>
</feature>
<gene>
    <name evidence="14" type="ORF">JHL18_24330</name>
</gene>
<dbReference type="EMBL" id="JAENHN010000066">
    <property type="protein sequence ID" value="MBK1813750.1"/>
    <property type="molecule type" value="Genomic_DNA"/>
</dbReference>
<dbReference type="InterPro" id="IPR011527">
    <property type="entry name" value="ABC1_TM_dom"/>
</dbReference>
<dbReference type="InterPro" id="IPR003439">
    <property type="entry name" value="ABC_transporter-like_ATP-bd"/>
</dbReference>
<evidence type="ECO:0000259" key="11">
    <source>
        <dbReference type="PROSITE" id="PS50893"/>
    </source>
</evidence>
<sequence>MKSERKRKVPYVPQLIQTECGFCCVAMLLKYYGDNRSLSTLREYVDVGRDGLSLRNIMDLMKKLNFEVKAYRSNSMGLRKITLPAIIHWESKHFVVLESINEKNAVIVDPSIGRRKISIEELDEKFSSYSLTATPTDNFVPCRKKDNVWFHYLYLMFKDKKLLFEIMIFSIMSYLITLYFPILIQGIIDGISSGDIKSIFNIKRNSVIIAAFILYGIVLFICGRKQVSFKVLIYNVLCKDIFKHLLKLPYKFFENRSIGDITFRIESLGIIRNLYSEKLISFFIDCGSMLIILGYMFSKSLLLTGVVMILFVGTGVIMYFSNKKILENNHYEIIESSKLQTLQIEMLSSIQIIKSSGIEDEIYNRWIRQFDSTIEKSKMRELYQNGYNTITMLIKNLAPFSIIFIGVSIYVNGNITLGTLISFYTMANMFFSLAVTCFMSVNNFSLVTQYLERIKDINDQNIEKGLENNGDNEIKGAIELKNVTFSFTKHSKDVLKNINMRIEKGQNVAIVGKSGSGKSTLGKMLIGLYMPKSGDIIFDGVSIKDINLKKLRRKIGVIPQEIIIFNKDIYENIKMNRDFVDYEMVKYAAEITQISKEIEDMPMGYNTLISNMGSNLSGGQRQRIALARAVVNKPQIIIMDEATSSLDSVNEYKISEYFKKTKCTRITIAHRLSTIINSDKIFVMENGEIVEEGTHDELISMRGKYCELYDYQNKEYVENLVI</sequence>
<keyword evidence="4" id="KW-0645">Protease</keyword>
<dbReference type="Gene3D" id="1.20.1560.10">
    <property type="entry name" value="ABC transporter type 1, transmembrane domain"/>
    <property type="match status" value="1"/>
</dbReference>
<reference evidence="15" key="1">
    <citation type="submission" date="2021-01" db="EMBL/GenBank/DDBJ databases">
        <title>Genome public.</title>
        <authorList>
            <person name="Liu C."/>
            <person name="Sun Q."/>
        </authorList>
    </citation>
    <scope>NUCLEOTIDE SEQUENCE [LARGE SCALE GENOMIC DNA]</scope>
    <source>
        <strain evidence="15">YIM B02505</strain>
    </source>
</reference>
<feature type="transmembrane region" description="Helical" evidence="10">
    <location>
        <begin position="423"/>
        <end position="445"/>
    </location>
</feature>
<feature type="domain" description="ABC transporter" evidence="11">
    <location>
        <begin position="478"/>
        <end position="711"/>
    </location>
</feature>
<protein>
    <submittedName>
        <fullName evidence="14">Peptidase domain-containing ABC transporter</fullName>
    </submittedName>
</protein>
<dbReference type="InterPro" id="IPR005074">
    <property type="entry name" value="Peptidase_C39"/>
</dbReference>
<dbReference type="InterPro" id="IPR003593">
    <property type="entry name" value="AAA+_ATPase"/>
</dbReference>
<dbReference type="Gene3D" id="3.40.50.300">
    <property type="entry name" value="P-loop containing nucleotide triphosphate hydrolases"/>
    <property type="match status" value="1"/>
</dbReference>
<comment type="caution">
    <text evidence="14">The sequence shown here is derived from an EMBL/GenBank/DDBJ whole genome shotgun (WGS) entry which is preliminary data.</text>
</comment>
<feature type="domain" description="ABC transmembrane type-1" evidence="12">
    <location>
        <begin position="166"/>
        <end position="446"/>
    </location>
</feature>
<evidence type="ECO:0000256" key="2">
    <source>
        <dbReference type="ARBA" id="ARBA00022692"/>
    </source>
</evidence>
<keyword evidence="6" id="KW-0653">Protein transport</keyword>
<evidence type="ECO:0000313" key="14">
    <source>
        <dbReference type="EMBL" id="MBK1813750.1"/>
    </source>
</evidence>
<keyword evidence="15" id="KW-1185">Reference proteome</keyword>
<accession>A0ABS1EWI6</accession>
<evidence type="ECO:0000256" key="6">
    <source>
        <dbReference type="ARBA" id="ARBA00022927"/>
    </source>
</evidence>
<feature type="transmembrane region" description="Helical" evidence="10">
    <location>
        <begin position="204"/>
        <end position="222"/>
    </location>
</feature>
<keyword evidence="4" id="KW-0788">Thiol protease</keyword>
<dbReference type="PROSITE" id="PS00211">
    <property type="entry name" value="ABC_TRANSPORTER_1"/>
    <property type="match status" value="1"/>
</dbReference>
<dbReference type="InterPro" id="IPR039421">
    <property type="entry name" value="Type_1_exporter"/>
</dbReference>
<keyword evidence="9" id="KW-0080">Bacteriocin transport</keyword>
<evidence type="ECO:0000256" key="7">
    <source>
        <dbReference type="ARBA" id="ARBA00022989"/>
    </source>
</evidence>
<evidence type="ECO:0000259" key="13">
    <source>
        <dbReference type="PROSITE" id="PS50990"/>
    </source>
</evidence>
<dbReference type="CDD" id="cd18555">
    <property type="entry name" value="ABC_6TM_T1SS_like"/>
    <property type="match status" value="1"/>
</dbReference>
<dbReference type="PANTHER" id="PTHR24221:SF654">
    <property type="entry name" value="ATP-BINDING CASSETTE SUB-FAMILY B MEMBER 6"/>
    <property type="match status" value="1"/>
</dbReference>
<keyword evidence="8 10" id="KW-0472">Membrane</keyword>
<proteinExistence type="predicted"/>
<dbReference type="PROSITE" id="PS50929">
    <property type="entry name" value="ABC_TM1F"/>
    <property type="match status" value="1"/>
</dbReference>
<evidence type="ECO:0000256" key="4">
    <source>
        <dbReference type="ARBA" id="ARBA00022807"/>
    </source>
</evidence>
<keyword evidence="2 10" id="KW-0812">Transmembrane</keyword>
<dbReference type="SUPFAM" id="SSF90123">
    <property type="entry name" value="ABC transporter transmembrane region"/>
    <property type="match status" value="1"/>
</dbReference>
<feature type="transmembrane region" description="Helical" evidence="10">
    <location>
        <begin position="162"/>
        <end position="184"/>
    </location>
</feature>
<organism evidence="14 15">
    <name type="scientific">Clostridium yunnanense</name>
    <dbReference type="NCBI Taxonomy" id="2800325"/>
    <lineage>
        <taxon>Bacteria</taxon>
        <taxon>Bacillati</taxon>
        <taxon>Bacillota</taxon>
        <taxon>Clostridia</taxon>
        <taxon>Eubacteriales</taxon>
        <taxon>Clostridiaceae</taxon>
        <taxon>Clostridium</taxon>
    </lineage>
</organism>
<keyword evidence="5" id="KW-0067">ATP-binding</keyword>
<evidence type="ECO:0000256" key="9">
    <source>
        <dbReference type="ARBA" id="ARBA00043264"/>
    </source>
</evidence>
<dbReference type="SUPFAM" id="SSF52540">
    <property type="entry name" value="P-loop containing nucleoside triphosphate hydrolases"/>
    <property type="match status" value="1"/>
</dbReference>
<feature type="transmembrane region" description="Helical" evidence="10">
    <location>
        <begin position="303"/>
        <end position="321"/>
    </location>
</feature>
<keyword evidence="7 10" id="KW-1133">Transmembrane helix</keyword>
<dbReference type="PANTHER" id="PTHR24221">
    <property type="entry name" value="ATP-BINDING CASSETTE SUB-FAMILY B"/>
    <property type="match status" value="1"/>
</dbReference>
<dbReference type="InterPro" id="IPR017871">
    <property type="entry name" value="ABC_transporter-like_CS"/>
</dbReference>
<keyword evidence="3" id="KW-0547">Nucleotide-binding</keyword>
<evidence type="ECO:0000256" key="8">
    <source>
        <dbReference type="ARBA" id="ARBA00023136"/>
    </source>
</evidence>
<dbReference type="Pfam" id="PF00005">
    <property type="entry name" value="ABC_tran"/>
    <property type="match status" value="1"/>
</dbReference>
<feature type="transmembrane region" description="Helical" evidence="10">
    <location>
        <begin position="386"/>
        <end position="411"/>
    </location>
</feature>
<evidence type="ECO:0000256" key="5">
    <source>
        <dbReference type="ARBA" id="ARBA00022840"/>
    </source>
</evidence>
<dbReference type="InterPro" id="IPR027417">
    <property type="entry name" value="P-loop_NTPase"/>
</dbReference>
<feature type="domain" description="Peptidase C39" evidence="13">
    <location>
        <begin position="14"/>
        <end position="133"/>
    </location>
</feature>
<dbReference type="Pfam" id="PF03412">
    <property type="entry name" value="Peptidase_C39"/>
    <property type="match status" value="1"/>
</dbReference>
<keyword evidence="4" id="KW-0378">Hydrolase</keyword>
<dbReference type="PROSITE" id="PS50893">
    <property type="entry name" value="ABC_TRANSPORTER_2"/>
    <property type="match status" value="1"/>
</dbReference>
<dbReference type="Pfam" id="PF00664">
    <property type="entry name" value="ABC_membrane"/>
    <property type="match status" value="1"/>
</dbReference>
<dbReference type="Gene3D" id="3.90.70.10">
    <property type="entry name" value="Cysteine proteinases"/>
    <property type="match status" value="1"/>
</dbReference>
<comment type="subcellular location">
    <subcellularLocation>
        <location evidence="1">Cell membrane</location>
        <topology evidence="1">Multi-pass membrane protein</topology>
    </subcellularLocation>
</comment>
<evidence type="ECO:0000256" key="10">
    <source>
        <dbReference type="SAM" id="Phobius"/>
    </source>
</evidence>
<dbReference type="Proteomes" id="UP000596739">
    <property type="component" value="Unassembled WGS sequence"/>
</dbReference>
<dbReference type="InterPro" id="IPR036640">
    <property type="entry name" value="ABC1_TM_sf"/>
</dbReference>
<evidence type="ECO:0000256" key="3">
    <source>
        <dbReference type="ARBA" id="ARBA00022741"/>
    </source>
</evidence>
<evidence type="ECO:0000256" key="1">
    <source>
        <dbReference type="ARBA" id="ARBA00004651"/>
    </source>
</evidence>
<dbReference type="PROSITE" id="PS50990">
    <property type="entry name" value="PEPTIDASE_C39"/>
    <property type="match status" value="1"/>
</dbReference>
<keyword evidence="6" id="KW-0813">Transport</keyword>
<dbReference type="RefSeq" id="WP_200274175.1">
    <property type="nucleotide sequence ID" value="NZ_JAENHN010000066.1"/>
</dbReference>
<evidence type="ECO:0000313" key="15">
    <source>
        <dbReference type="Proteomes" id="UP000596739"/>
    </source>
</evidence>
<name>A0ABS1EWI6_9CLOT</name>
<dbReference type="SMART" id="SM00382">
    <property type="entry name" value="AAA"/>
    <property type="match status" value="1"/>
</dbReference>